<dbReference type="GO" id="GO:0005737">
    <property type="term" value="C:cytoplasm"/>
    <property type="evidence" value="ECO:0007669"/>
    <property type="project" value="InterPro"/>
</dbReference>
<keyword evidence="4" id="KW-1015">Disulfide bond</keyword>
<dbReference type="PANTHER" id="PTHR48105">
    <property type="entry name" value="THIOREDOXIN REDUCTASE 1-RELATED-RELATED"/>
    <property type="match status" value="1"/>
</dbReference>
<evidence type="ECO:0000256" key="5">
    <source>
        <dbReference type="ARBA" id="ARBA00023284"/>
    </source>
</evidence>
<keyword evidence="3 6" id="KW-0560">Oxidoreductase</keyword>
<dbReference type="GO" id="GO:0004791">
    <property type="term" value="F:thioredoxin-disulfide reductase (NADPH) activity"/>
    <property type="evidence" value="ECO:0007669"/>
    <property type="project" value="UniProtKB-UniRule"/>
</dbReference>
<comment type="similarity">
    <text evidence="6">Belongs to the class-II pyridine nucleotide-disulfide oxidoreductase family.</text>
</comment>
<comment type="subunit">
    <text evidence="6">Homodimer.</text>
</comment>
<evidence type="ECO:0000259" key="8">
    <source>
        <dbReference type="Pfam" id="PF07992"/>
    </source>
</evidence>
<keyword evidence="1 6" id="KW-0285">Flavoprotein</keyword>
<evidence type="ECO:0000256" key="1">
    <source>
        <dbReference type="ARBA" id="ARBA00022630"/>
    </source>
</evidence>
<dbReference type="GO" id="GO:0019430">
    <property type="term" value="P:removal of superoxide radicals"/>
    <property type="evidence" value="ECO:0007669"/>
    <property type="project" value="UniProtKB-UniRule"/>
</dbReference>
<dbReference type="PROSITE" id="PS00573">
    <property type="entry name" value="PYRIDINE_REDOX_2"/>
    <property type="match status" value="1"/>
</dbReference>
<reference evidence="9 10" key="1">
    <citation type="journal article" date="2019" name="Nat. Microbiol.">
        <title>Mediterranean grassland soil C-N compound turnover is dependent on rainfall and depth, and is mediated by genomically divergent microorganisms.</title>
        <authorList>
            <person name="Diamond S."/>
            <person name="Andeer P.F."/>
            <person name="Li Z."/>
            <person name="Crits-Christoph A."/>
            <person name="Burstein D."/>
            <person name="Anantharaman K."/>
            <person name="Lane K.R."/>
            <person name="Thomas B.C."/>
            <person name="Pan C."/>
            <person name="Northen T.R."/>
            <person name="Banfield J.F."/>
        </authorList>
    </citation>
    <scope>NUCLEOTIDE SEQUENCE [LARGE SCALE GENOMIC DNA]</scope>
    <source>
        <strain evidence="9">WS_5</strain>
    </source>
</reference>
<organism evidence="9 10">
    <name type="scientific">Eiseniibacteriota bacterium</name>
    <dbReference type="NCBI Taxonomy" id="2212470"/>
    <lineage>
        <taxon>Bacteria</taxon>
        <taxon>Candidatus Eiseniibacteriota</taxon>
    </lineage>
</organism>
<dbReference type="InterPro" id="IPR036188">
    <property type="entry name" value="FAD/NAD-bd_sf"/>
</dbReference>
<accession>A0A538T9K2</accession>
<proteinExistence type="inferred from homology"/>
<evidence type="ECO:0000313" key="9">
    <source>
        <dbReference type="EMBL" id="TMQ60308.1"/>
    </source>
</evidence>
<gene>
    <name evidence="9" type="primary">trxB</name>
    <name evidence="9" type="ORF">E6K75_03030</name>
</gene>
<evidence type="ECO:0000256" key="4">
    <source>
        <dbReference type="ARBA" id="ARBA00023157"/>
    </source>
</evidence>
<evidence type="ECO:0000256" key="2">
    <source>
        <dbReference type="ARBA" id="ARBA00022827"/>
    </source>
</evidence>
<feature type="domain" description="FAD/NAD(P)-binding" evidence="8">
    <location>
        <begin position="9"/>
        <end position="296"/>
    </location>
</feature>
<evidence type="ECO:0000256" key="3">
    <source>
        <dbReference type="ARBA" id="ARBA00023002"/>
    </source>
</evidence>
<dbReference type="PRINTS" id="PR00469">
    <property type="entry name" value="PNDRDTASEII"/>
</dbReference>
<evidence type="ECO:0000313" key="10">
    <source>
        <dbReference type="Proteomes" id="UP000320913"/>
    </source>
</evidence>
<dbReference type="InterPro" id="IPR050097">
    <property type="entry name" value="Ferredoxin-NADP_redctase_2"/>
</dbReference>
<evidence type="ECO:0000256" key="7">
    <source>
        <dbReference type="RuleBase" id="RU003881"/>
    </source>
</evidence>
<dbReference type="Gene3D" id="3.50.50.60">
    <property type="entry name" value="FAD/NAD(P)-binding domain"/>
    <property type="match status" value="2"/>
</dbReference>
<dbReference type="EC" id="1.8.1.9" evidence="6"/>
<keyword evidence="7" id="KW-0521">NADP</keyword>
<evidence type="ECO:0000256" key="6">
    <source>
        <dbReference type="RuleBase" id="RU003880"/>
    </source>
</evidence>
<dbReference type="InterPro" id="IPR008255">
    <property type="entry name" value="Pyr_nucl-diS_OxRdtase_2_AS"/>
</dbReference>
<dbReference type="InterPro" id="IPR023753">
    <property type="entry name" value="FAD/NAD-binding_dom"/>
</dbReference>
<dbReference type="AlphaFoldDB" id="A0A538T9K2"/>
<dbReference type="PRINTS" id="PR00368">
    <property type="entry name" value="FADPNR"/>
</dbReference>
<keyword evidence="5 6" id="KW-0676">Redox-active center</keyword>
<dbReference type="EMBL" id="VBOV01000081">
    <property type="protein sequence ID" value="TMQ60308.1"/>
    <property type="molecule type" value="Genomic_DNA"/>
</dbReference>
<name>A0A538T9K2_UNCEI</name>
<protein>
    <recommendedName>
        <fullName evidence="6">Thioredoxin reductase</fullName>
        <ecNumber evidence="6">1.8.1.9</ecNumber>
    </recommendedName>
</protein>
<dbReference type="InterPro" id="IPR005982">
    <property type="entry name" value="Thioredox_Rdtase"/>
</dbReference>
<comment type="cofactor">
    <cofactor evidence="7">
        <name>FAD</name>
        <dbReference type="ChEBI" id="CHEBI:57692"/>
    </cofactor>
    <text evidence="7">Binds 1 FAD per subunit.</text>
</comment>
<dbReference type="SUPFAM" id="SSF51905">
    <property type="entry name" value="FAD/NAD(P)-binding domain"/>
    <property type="match status" value="1"/>
</dbReference>
<dbReference type="Proteomes" id="UP000320913">
    <property type="component" value="Unassembled WGS sequence"/>
</dbReference>
<comment type="caution">
    <text evidence="9">The sequence shown here is derived from an EMBL/GenBank/DDBJ whole genome shotgun (WGS) entry which is preliminary data.</text>
</comment>
<keyword evidence="2 6" id="KW-0274">FAD</keyword>
<dbReference type="NCBIfam" id="TIGR01292">
    <property type="entry name" value="TRX_reduct"/>
    <property type="match status" value="1"/>
</dbReference>
<comment type="catalytic activity">
    <reaction evidence="6">
        <text>[thioredoxin]-dithiol + NADP(+) = [thioredoxin]-disulfide + NADPH + H(+)</text>
        <dbReference type="Rhea" id="RHEA:20345"/>
        <dbReference type="Rhea" id="RHEA-COMP:10698"/>
        <dbReference type="Rhea" id="RHEA-COMP:10700"/>
        <dbReference type="ChEBI" id="CHEBI:15378"/>
        <dbReference type="ChEBI" id="CHEBI:29950"/>
        <dbReference type="ChEBI" id="CHEBI:50058"/>
        <dbReference type="ChEBI" id="CHEBI:57783"/>
        <dbReference type="ChEBI" id="CHEBI:58349"/>
        <dbReference type="EC" id="1.8.1.9"/>
    </reaction>
</comment>
<sequence>MSSRVDTREVIIVGSGAAGLTAAIYTGRANMSPLLFEGSQPGGQLTITTEVENYPGFEDAIMGPDLMKRMRAQAARFGTEIIPHPVESVNLRLKPVEVVANGVRYTAKSLIIATGAEAKLLGLVSEAKLMGHGVSACATCDGFFFKNQRVIVVGGGDTAMEEAQFLTKFASGVTIVHRREELRASKIMQDRAFANPKISFIWDSIVEEVLGPEGKVTGVRLRNLKSDVVRVLEAEGLFIGIGHTPNTKLFQGQLELLPSGYIRTYGGTRTSVPGVFAAGDVQDATYRQAVTAAGSGCMAALDAERYLEELKHQTHTLPPAVAVGREKAPTK</sequence>
<dbReference type="Pfam" id="PF07992">
    <property type="entry name" value="Pyr_redox_2"/>
    <property type="match status" value="1"/>
</dbReference>